<dbReference type="Gene3D" id="3.60.21.10">
    <property type="match status" value="1"/>
</dbReference>
<accession>U4KW07</accession>
<name>U4KW07_PYROM</name>
<feature type="region of interest" description="Disordered" evidence="1">
    <location>
        <begin position="1"/>
        <end position="45"/>
    </location>
</feature>
<evidence type="ECO:0000256" key="2">
    <source>
        <dbReference type="SAM" id="Phobius"/>
    </source>
</evidence>
<sequence length="371" mass="42213">MAYPRDVQRFAQQQQQQQQQQQIRKSSLQSQSEKSPFYDPLPMPATSPKTIRGRCFLRVMLYALLFGVVTVGMHSYYCTPAPFNPDEVLALPNVGLHHAKLLDYKQLEEIPEKYIPRENDAKEKRLVFIGDVHGMYKELRDLLHEIHYNSKTDHLVFTGDMVSKGPESLKVIDFARKEEASCVRGNHDDRILLHYHRIHARAGTEEEEKEDEPPVKGMKKVRKEKKLARKMSKKQAEYLDSCPLILKASGVMGLGNVAVVHAGLVQGIELENQDPFALMNMRSIHSKLRVPSDDTDGMHWAKLWNRFEAKAKEQKTVIYGHYAARGLDIRPLSKGLDTNCVRGGKLTAFVVSSSSKDPKIVSVNCREEYSG</sequence>
<feature type="transmembrane region" description="Helical" evidence="2">
    <location>
        <begin position="59"/>
        <end position="77"/>
    </location>
</feature>
<reference evidence="4 5" key="1">
    <citation type="journal article" date="2013" name="PLoS Genet.">
        <title>The genome and development-dependent transcriptomes of Pyronema confluens: a window into fungal evolution.</title>
        <authorList>
            <person name="Traeger S."/>
            <person name="Altegoer F."/>
            <person name="Freitag M."/>
            <person name="Gabaldon T."/>
            <person name="Kempken F."/>
            <person name="Kumar A."/>
            <person name="Marcet-Houben M."/>
            <person name="Poggeler S."/>
            <person name="Stajich J.E."/>
            <person name="Nowrousian M."/>
        </authorList>
    </citation>
    <scope>NUCLEOTIDE SEQUENCE [LARGE SCALE GENOMIC DNA]</scope>
    <source>
        <strain evidence="5">CBS 100304</strain>
        <tissue evidence="4">Vegetative mycelium</tissue>
    </source>
</reference>
<protein>
    <submittedName>
        <fullName evidence="4">Similar to Bis(5'-nucleosyl)-tetraphosphatase acc. no. B2VGQ8</fullName>
    </submittedName>
</protein>
<evidence type="ECO:0000313" key="5">
    <source>
        <dbReference type="Proteomes" id="UP000018144"/>
    </source>
</evidence>
<gene>
    <name evidence="4" type="ORF">PCON_05139</name>
</gene>
<dbReference type="GO" id="GO:0016791">
    <property type="term" value="F:phosphatase activity"/>
    <property type="evidence" value="ECO:0007669"/>
    <property type="project" value="TreeGrafter"/>
</dbReference>
<feature type="domain" description="Calcineurin-like phosphoesterase" evidence="3">
    <location>
        <begin position="125"/>
        <end position="325"/>
    </location>
</feature>
<evidence type="ECO:0000259" key="3">
    <source>
        <dbReference type="Pfam" id="PF00149"/>
    </source>
</evidence>
<dbReference type="InterPro" id="IPR029052">
    <property type="entry name" value="Metallo-depent_PP-like"/>
</dbReference>
<evidence type="ECO:0000313" key="4">
    <source>
        <dbReference type="EMBL" id="CCX05552.1"/>
    </source>
</evidence>
<feature type="compositionally biased region" description="Polar residues" evidence="1">
    <location>
        <begin position="23"/>
        <end position="34"/>
    </location>
</feature>
<keyword evidence="2" id="KW-0472">Membrane</keyword>
<dbReference type="AlphaFoldDB" id="U4KW07"/>
<dbReference type="STRING" id="1076935.U4KW07"/>
<keyword evidence="2" id="KW-1133">Transmembrane helix</keyword>
<proteinExistence type="predicted"/>
<dbReference type="eggNOG" id="KOG0371">
    <property type="taxonomic scope" value="Eukaryota"/>
</dbReference>
<dbReference type="EMBL" id="HF935261">
    <property type="protein sequence ID" value="CCX05552.1"/>
    <property type="molecule type" value="Genomic_DNA"/>
</dbReference>
<organism evidence="4 5">
    <name type="scientific">Pyronema omphalodes (strain CBS 100304)</name>
    <name type="common">Pyronema confluens</name>
    <dbReference type="NCBI Taxonomy" id="1076935"/>
    <lineage>
        <taxon>Eukaryota</taxon>
        <taxon>Fungi</taxon>
        <taxon>Dikarya</taxon>
        <taxon>Ascomycota</taxon>
        <taxon>Pezizomycotina</taxon>
        <taxon>Pezizomycetes</taxon>
        <taxon>Pezizales</taxon>
        <taxon>Pyronemataceae</taxon>
        <taxon>Pyronema</taxon>
    </lineage>
</organism>
<dbReference type="PANTHER" id="PTHR42850">
    <property type="entry name" value="METALLOPHOSPHOESTERASE"/>
    <property type="match status" value="1"/>
</dbReference>
<dbReference type="Pfam" id="PF00149">
    <property type="entry name" value="Metallophos"/>
    <property type="match status" value="1"/>
</dbReference>
<evidence type="ECO:0000256" key="1">
    <source>
        <dbReference type="SAM" id="MobiDB-lite"/>
    </source>
</evidence>
<dbReference type="GO" id="GO:0000298">
    <property type="term" value="F:endopolyphosphatase activity"/>
    <property type="evidence" value="ECO:0007669"/>
    <property type="project" value="TreeGrafter"/>
</dbReference>
<dbReference type="InterPro" id="IPR050126">
    <property type="entry name" value="Ap4A_hydrolase"/>
</dbReference>
<dbReference type="GO" id="GO:0005737">
    <property type="term" value="C:cytoplasm"/>
    <property type="evidence" value="ECO:0007669"/>
    <property type="project" value="TreeGrafter"/>
</dbReference>
<dbReference type="GO" id="GO:0006798">
    <property type="term" value="P:polyphosphate catabolic process"/>
    <property type="evidence" value="ECO:0007669"/>
    <property type="project" value="TreeGrafter"/>
</dbReference>
<keyword evidence="5" id="KW-1185">Reference proteome</keyword>
<dbReference type="OrthoDB" id="10267127at2759"/>
<dbReference type="CDD" id="cd00144">
    <property type="entry name" value="MPP_PPP_family"/>
    <property type="match status" value="1"/>
</dbReference>
<dbReference type="SUPFAM" id="SSF56300">
    <property type="entry name" value="Metallo-dependent phosphatases"/>
    <property type="match status" value="1"/>
</dbReference>
<dbReference type="InterPro" id="IPR004843">
    <property type="entry name" value="Calcineurin-like_PHP"/>
</dbReference>
<keyword evidence="2" id="KW-0812">Transmembrane</keyword>
<dbReference type="OMA" id="WLDTCPV"/>
<dbReference type="PANTHER" id="PTHR42850:SF4">
    <property type="entry name" value="ZINC-DEPENDENT ENDOPOLYPHOSPHATASE"/>
    <property type="match status" value="1"/>
</dbReference>
<feature type="compositionally biased region" description="Low complexity" evidence="1">
    <location>
        <begin position="12"/>
        <end position="22"/>
    </location>
</feature>
<dbReference type="Proteomes" id="UP000018144">
    <property type="component" value="Unassembled WGS sequence"/>
</dbReference>